<dbReference type="PANTHER" id="PTHR30004:SF6">
    <property type="entry name" value="D-THREONATE 4-PHOSPHATE DEHYDROGENASE"/>
    <property type="match status" value="1"/>
</dbReference>
<dbReference type="NCBIfam" id="TIGR00557">
    <property type="entry name" value="pdxA"/>
    <property type="match status" value="1"/>
</dbReference>
<dbReference type="GO" id="GO:0046872">
    <property type="term" value="F:metal ion binding"/>
    <property type="evidence" value="ECO:0007669"/>
    <property type="project" value="UniProtKB-KW"/>
</dbReference>
<dbReference type="OrthoDB" id="9801783at2"/>
<dbReference type="SUPFAM" id="SSF53659">
    <property type="entry name" value="Isocitrate/Isopropylmalate dehydrogenase-like"/>
    <property type="match status" value="1"/>
</dbReference>
<dbReference type="InterPro" id="IPR005255">
    <property type="entry name" value="PdxA_fam"/>
</dbReference>
<reference evidence="4 5" key="1">
    <citation type="journal article" date="2019" name="Environ. Microbiol.">
        <title>Species interactions and distinct microbial communities in high Arctic permafrost affected cryosols are associated with the CH4 and CO2 gas fluxes.</title>
        <authorList>
            <person name="Altshuler I."/>
            <person name="Hamel J."/>
            <person name="Turney S."/>
            <person name="Magnuson E."/>
            <person name="Levesque R."/>
            <person name="Greer C."/>
            <person name="Whyte L.G."/>
        </authorList>
    </citation>
    <scope>NUCLEOTIDE SEQUENCE [LARGE SCALE GENOMIC DNA]</scope>
    <source>
        <strain evidence="4 5">S9.3B</strain>
    </source>
</reference>
<dbReference type="Pfam" id="PF04166">
    <property type="entry name" value="PdxA"/>
    <property type="match status" value="1"/>
</dbReference>
<dbReference type="PANTHER" id="PTHR30004">
    <property type="entry name" value="4-HYDROXYTHREONINE-4-PHOSPHATE DEHYDROGENASE"/>
    <property type="match status" value="1"/>
</dbReference>
<dbReference type="EC" id="1.1.1.262" evidence="4"/>
<evidence type="ECO:0000256" key="1">
    <source>
        <dbReference type="ARBA" id="ARBA00022723"/>
    </source>
</evidence>
<keyword evidence="2 4" id="KW-0560">Oxidoreductase</keyword>
<dbReference type="AlphaFoldDB" id="A0A502FD57"/>
<evidence type="ECO:0000256" key="3">
    <source>
        <dbReference type="ARBA" id="ARBA00023027"/>
    </source>
</evidence>
<name>A0A502FD57_9PROT</name>
<dbReference type="Proteomes" id="UP000317078">
    <property type="component" value="Unassembled WGS sequence"/>
</dbReference>
<dbReference type="Gene3D" id="3.40.718.10">
    <property type="entry name" value="Isopropylmalate Dehydrogenase"/>
    <property type="match status" value="1"/>
</dbReference>
<dbReference type="RefSeq" id="WP_140886221.1">
    <property type="nucleotide sequence ID" value="NZ_RCZP01000036.1"/>
</dbReference>
<sequence>MKPRHLAITMGDPAGIGPEIIVKACRALGPRLAAGELRLLVIGSGAALERARAALAPELLIPEATGDAAGWPDLCFLQAGPEGAPIEPGVLSADGGRFAYLAVEHGVRLALAGEVGAIVTAPLNKEAMNKAGHHYAGHTEMLATLTGVKGSVMLLAHGNMRVSHVTTHVALHDVPKRLTPERLRLVLDLTHGALRALGIAEPRIAVAALNPHAGEGGLFGREDIDVSEPTIARAVADGLRVVGPVPGDTVFVKLRAGQYDAVVAMYHDQGHIPVKLLGFSVDPATGRWEALSGVNITLGLPIIRTSVDHGTAFDIAGRGIASERSLIEAIEYAEQLAASTLATSKVAA</sequence>
<evidence type="ECO:0000313" key="4">
    <source>
        <dbReference type="EMBL" id="TPG47219.1"/>
    </source>
</evidence>
<evidence type="ECO:0000256" key="2">
    <source>
        <dbReference type="ARBA" id="ARBA00023002"/>
    </source>
</evidence>
<accession>A0A502FD57</accession>
<dbReference type="GO" id="GO:0050570">
    <property type="term" value="F:4-hydroxythreonine-4-phosphate dehydrogenase activity"/>
    <property type="evidence" value="ECO:0007669"/>
    <property type="project" value="UniProtKB-EC"/>
</dbReference>
<keyword evidence="5" id="KW-1185">Reference proteome</keyword>
<organism evidence="4 5">
    <name type="scientific">Muricoccus nepalensis</name>
    <dbReference type="NCBI Taxonomy" id="1854500"/>
    <lineage>
        <taxon>Bacteria</taxon>
        <taxon>Pseudomonadati</taxon>
        <taxon>Pseudomonadota</taxon>
        <taxon>Alphaproteobacteria</taxon>
        <taxon>Acetobacterales</taxon>
        <taxon>Roseomonadaceae</taxon>
        <taxon>Muricoccus</taxon>
    </lineage>
</organism>
<dbReference type="EMBL" id="RCZP01000036">
    <property type="protein sequence ID" value="TPG47219.1"/>
    <property type="molecule type" value="Genomic_DNA"/>
</dbReference>
<keyword evidence="3" id="KW-0520">NAD</keyword>
<proteinExistence type="predicted"/>
<evidence type="ECO:0000313" key="5">
    <source>
        <dbReference type="Proteomes" id="UP000317078"/>
    </source>
</evidence>
<keyword evidence="1" id="KW-0479">Metal-binding</keyword>
<dbReference type="GO" id="GO:0051287">
    <property type="term" value="F:NAD binding"/>
    <property type="evidence" value="ECO:0007669"/>
    <property type="project" value="InterPro"/>
</dbReference>
<comment type="caution">
    <text evidence="4">The sequence shown here is derived from an EMBL/GenBank/DDBJ whole genome shotgun (WGS) entry which is preliminary data.</text>
</comment>
<protein>
    <submittedName>
        <fullName evidence="4">4-hydroxythreonine-4-phosphate dehydrogenase PdxA</fullName>
        <ecNumber evidence="4">1.1.1.262</ecNumber>
    </submittedName>
</protein>
<gene>
    <name evidence="4" type="primary">pdxA</name>
    <name evidence="4" type="ORF">EAH89_23745</name>
</gene>